<accession>A0ABT8RC07</accession>
<dbReference type="EMBL" id="JAUKPO010000010">
    <property type="protein sequence ID" value="MDO1448240.1"/>
    <property type="molecule type" value="Genomic_DNA"/>
</dbReference>
<feature type="repeat" description="TPR" evidence="8">
    <location>
        <begin position="81"/>
        <end position="114"/>
    </location>
</feature>
<dbReference type="PROSITE" id="PS50110">
    <property type="entry name" value="RESPONSE_REGULATORY"/>
    <property type="match status" value="1"/>
</dbReference>
<keyword evidence="3 7" id="KW-0597">Phosphoprotein</keyword>
<evidence type="ECO:0000256" key="3">
    <source>
        <dbReference type="ARBA" id="ARBA00022553"/>
    </source>
</evidence>
<dbReference type="EC" id="2.7.13.3" evidence="2"/>
<feature type="chain" id="PRO_5045723386" description="histidine kinase" evidence="10">
    <location>
        <begin position="22"/>
        <end position="1013"/>
    </location>
</feature>
<dbReference type="InterPro" id="IPR005467">
    <property type="entry name" value="His_kinase_dom"/>
</dbReference>
<dbReference type="SMART" id="SM00342">
    <property type="entry name" value="HTH_ARAC"/>
    <property type="match status" value="1"/>
</dbReference>
<dbReference type="Gene3D" id="3.30.565.10">
    <property type="entry name" value="Histidine kinase-like ATPase, C-terminal domain"/>
    <property type="match status" value="1"/>
</dbReference>
<comment type="catalytic activity">
    <reaction evidence="1">
        <text>ATP + protein L-histidine = ADP + protein N-phospho-L-histidine.</text>
        <dbReference type="EC" id="2.7.13.3"/>
    </reaction>
</comment>
<evidence type="ECO:0000256" key="7">
    <source>
        <dbReference type="PROSITE-ProRule" id="PRU00169"/>
    </source>
</evidence>
<keyword evidence="6" id="KW-0804">Transcription</keyword>
<feature type="repeat" description="TPR" evidence="8">
    <location>
        <begin position="202"/>
        <end position="235"/>
    </location>
</feature>
<dbReference type="SMART" id="SM00388">
    <property type="entry name" value="HisKA"/>
    <property type="match status" value="1"/>
</dbReference>
<dbReference type="PROSITE" id="PS01124">
    <property type="entry name" value="HTH_ARAC_FAMILY_2"/>
    <property type="match status" value="1"/>
</dbReference>
<dbReference type="Gene3D" id="1.10.10.60">
    <property type="entry name" value="Homeodomain-like"/>
    <property type="match status" value="1"/>
</dbReference>
<organism evidence="14 15">
    <name type="scientific">Rhodocytophaga aerolata</name>
    <dbReference type="NCBI Taxonomy" id="455078"/>
    <lineage>
        <taxon>Bacteria</taxon>
        <taxon>Pseudomonadati</taxon>
        <taxon>Bacteroidota</taxon>
        <taxon>Cytophagia</taxon>
        <taxon>Cytophagales</taxon>
        <taxon>Rhodocytophagaceae</taxon>
        <taxon>Rhodocytophaga</taxon>
    </lineage>
</organism>
<dbReference type="SMART" id="SM00448">
    <property type="entry name" value="REC"/>
    <property type="match status" value="1"/>
</dbReference>
<feature type="modified residue" description="4-aspartylphosphate" evidence="7">
    <location>
        <position position="805"/>
    </location>
</feature>
<dbReference type="InterPro" id="IPR009057">
    <property type="entry name" value="Homeodomain-like_sf"/>
</dbReference>
<dbReference type="Pfam" id="PF12833">
    <property type="entry name" value="HTH_18"/>
    <property type="match status" value="1"/>
</dbReference>
<keyword evidence="9" id="KW-0175">Coiled coil</keyword>
<dbReference type="InterPro" id="IPR003661">
    <property type="entry name" value="HisK_dim/P_dom"/>
</dbReference>
<dbReference type="InterPro" id="IPR019734">
    <property type="entry name" value="TPR_rpt"/>
</dbReference>
<feature type="domain" description="Histidine kinase" evidence="12">
    <location>
        <begin position="484"/>
        <end position="708"/>
    </location>
</feature>
<dbReference type="PANTHER" id="PTHR43547">
    <property type="entry name" value="TWO-COMPONENT HISTIDINE KINASE"/>
    <property type="match status" value="1"/>
</dbReference>
<dbReference type="InterPro" id="IPR011006">
    <property type="entry name" value="CheY-like_superfamily"/>
</dbReference>
<keyword evidence="4" id="KW-0805">Transcription regulation</keyword>
<evidence type="ECO:0000256" key="1">
    <source>
        <dbReference type="ARBA" id="ARBA00000085"/>
    </source>
</evidence>
<feature type="domain" description="HTH araC/xylS-type" evidence="11">
    <location>
        <begin position="904"/>
        <end position="1003"/>
    </location>
</feature>
<dbReference type="Proteomes" id="UP001168528">
    <property type="component" value="Unassembled WGS sequence"/>
</dbReference>
<dbReference type="CDD" id="cd00075">
    <property type="entry name" value="HATPase"/>
    <property type="match status" value="1"/>
</dbReference>
<evidence type="ECO:0000256" key="6">
    <source>
        <dbReference type="ARBA" id="ARBA00023163"/>
    </source>
</evidence>
<dbReference type="InterPro" id="IPR001789">
    <property type="entry name" value="Sig_transdc_resp-reg_receiver"/>
</dbReference>
<dbReference type="Pfam" id="PF02518">
    <property type="entry name" value="HATPase_c"/>
    <property type="match status" value="1"/>
</dbReference>
<feature type="coiled-coil region" evidence="9">
    <location>
        <begin position="361"/>
        <end position="397"/>
    </location>
</feature>
<dbReference type="InterPro" id="IPR018062">
    <property type="entry name" value="HTH_AraC-typ_CS"/>
</dbReference>
<evidence type="ECO:0000256" key="8">
    <source>
        <dbReference type="PROSITE-ProRule" id="PRU00339"/>
    </source>
</evidence>
<dbReference type="InterPro" id="IPR036097">
    <property type="entry name" value="HisK_dim/P_sf"/>
</dbReference>
<protein>
    <recommendedName>
        <fullName evidence="2">histidine kinase</fullName>
        <ecNumber evidence="2">2.7.13.3</ecNumber>
    </recommendedName>
</protein>
<name>A0ABT8RC07_9BACT</name>
<feature type="coiled-coil region" evidence="9">
    <location>
        <begin position="433"/>
        <end position="467"/>
    </location>
</feature>
<dbReference type="PANTHER" id="PTHR43547:SF2">
    <property type="entry name" value="HYBRID SIGNAL TRANSDUCTION HISTIDINE KINASE C"/>
    <property type="match status" value="1"/>
</dbReference>
<dbReference type="SUPFAM" id="SSF52172">
    <property type="entry name" value="CheY-like"/>
    <property type="match status" value="1"/>
</dbReference>
<evidence type="ECO:0000259" key="13">
    <source>
        <dbReference type="PROSITE" id="PS50110"/>
    </source>
</evidence>
<dbReference type="Pfam" id="PF00072">
    <property type="entry name" value="Response_reg"/>
    <property type="match status" value="1"/>
</dbReference>
<dbReference type="Pfam" id="PF00512">
    <property type="entry name" value="HisKA"/>
    <property type="match status" value="1"/>
</dbReference>
<dbReference type="InterPro" id="IPR004358">
    <property type="entry name" value="Sig_transdc_His_kin-like_C"/>
</dbReference>
<keyword evidence="8" id="KW-0802">TPR repeat</keyword>
<dbReference type="SMART" id="SM00671">
    <property type="entry name" value="SEL1"/>
    <property type="match status" value="5"/>
</dbReference>
<dbReference type="Pfam" id="PF13181">
    <property type="entry name" value="TPR_8"/>
    <property type="match status" value="2"/>
</dbReference>
<dbReference type="CDD" id="cd17574">
    <property type="entry name" value="REC_OmpR"/>
    <property type="match status" value="1"/>
</dbReference>
<sequence>MKFLFHVIVLFLACLASPGIAQQKTLDSLLHQLPQAMDTAKVTLLNQISNQYGFADPAKAIEYAEQAASLAQKLNFSKGKAEAYHFLGSGNYYQNNYTQAIQWHEKALQLHKELGNLKGERLALINLGLIYHKQNNYPKTLEYYLRSLKISEQTGDEALIASALNNMANIYVEQQEYDKALDYYLKSLTLRKKIFKEGRKVSQVLNNIGDIYLKKQQYQQALTYFNLAMEGLTEQDKDQKGIVLANIGITYGGGKDGGLGDYSKALHYLSEALQLHQAAGDQYLMPYTLQSLAYVYQHTNNLDKSIATARQALALAQSLEIKSLIADIYLLLSEVAEKQGKYEQAYQYHKNFVEAQHIVHNDEKTRQIAQLQANYELDKKQTEIELLKKDGELLKKDTERATLVRNGIAAGLLATLLIAGLLLSRQRLKIRQNRLLLEKSAEVAQKNQQLEQQAVILEKQATALAHQTEKLKELDQVKSTFFANISHEFRTPLTLILSNLQDKLAGEQSGESIQVNYSEIRMMHRNANRLLQLINQLLDLSKVESGKMHLAPVKGDLAHFFRVMAGSFSSLAHNRQIEFDLRLPYAALPAFFDEDKLEKIFMNLLSNAFKFTADGGKIHLEVQVHGQEGSAPSLEVVVADNGAGIEAEGLEKVFERFYQGTTYYSDGQGTGIGLALTKELVDLHQGSIQVESEKGKGARFVVHLPYTPATEEALSQRIESYPEISIGTDQRPASATVAVSNPEELNIGLPAGEERPLVLVVEDNEDLRTYIRTKLEATYRVIESENGLKGLEKARVTMPDLIISDWMMPDMDGLQLCSIVKTEECTCHIPVILLTALSATASKLTGLEKGADEYLTKPFDVRELEIRAKNLIDNRQKLRQHYSKKILLQPINIEVTSTDEKFLQRAMQIAESHLGDSTFGAEAFSHEIGMSRMQLHRKLTALTGQSTTDFLRTLRLKRAVKLLEGHTGNITEIAYEVGFNNLSYFAKCFREQYGRSPNEYIAAYQATDSFATR</sequence>
<dbReference type="Gene3D" id="1.25.40.10">
    <property type="entry name" value="Tetratricopeptide repeat domain"/>
    <property type="match status" value="2"/>
</dbReference>
<evidence type="ECO:0000256" key="4">
    <source>
        <dbReference type="ARBA" id="ARBA00023015"/>
    </source>
</evidence>
<feature type="domain" description="Response regulatory" evidence="13">
    <location>
        <begin position="757"/>
        <end position="872"/>
    </location>
</feature>
<evidence type="ECO:0000313" key="14">
    <source>
        <dbReference type="EMBL" id="MDO1448240.1"/>
    </source>
</evidence>
<comment type="caution">
    <text evidence="14">The sequence shown here is derived from an EMBL/GenBank/DDBJ whole genome shotgun (WGS) entry which is preliminary data.</text>
</comment>
<reference evidence="14" key="1">
    <citation type="submission" date="2023-07" db="EMBL/GenBank/DDBJ databases">
        <title>The genome sequence of Rhodocytophaga aerolata KACC 12507.</title>
        <authorList>
            <person name="Zhang X."/>
        </authorList>
    </citation>
    <scope>NUCLEOTIDE SEQUENCE</scope>
    <source>
        <strain evidence="14">KACC 12507</strain>
    </source>
</reference>
<dbReference type="SUPFAM" id="SSF47384">
    <property type="entry name" value="Homodimeric domain of signal transducing histidine kinase"/>
    <property type="match status" value="1"/>
</dbReference>
<feature type="repeat" description="TPR" evidence="8">
    <location>
        <begin position="161"/>
        <end position="194"/>
    </location>
</feature>
<dbReference type="PROSITE" id="PS00041">
    <property type="entry name" value="HTH_ARAC_FAMILY_1"/>
    <property type="match status" value="1"/>
</dbReference>
<dbReference type="InterPro" id="IPR006597">
    <property type="entry name" value="Sel1-like"/>
</dbReference>
<dbReference type="SMART" id="SM00387">
    <property type="entry name" value="HATPase_c"/>
    <property type="match status" value="1"/>
</dbReference>
<evidence type="ECO:0000313" key="15">
    <source>
        <dbReference type="Proteomes" id="UP001168528"/>
    </source>
</evidence>
<keyword evidence="5" id="KW-0238">DNA-binding</keyword>
<evidence type="ECO:0000256" key="5">
    <source>
        <dbReference type="ARBA" id="ARBA00023125"/>
    </source>
</evidence>
<dbReference type="SMART" id="SM00028">
    <property type="entry name" value="TPR"/>
    <property type="match status" value="7"/>
</dbReference>
<evidence type="ECO:0000259" key="12">
    <source>
        <dbReference type="PROSITE" id="PS50109"/>
    </source>
</evidence>
<dbReference type="SUPFAM" id="SSF48452">
    <property type="entry name" value="TPR-like"/>
    <property type="match status" value="2"/>
</dbReference>
<dbReference type="PROSITE" id="PS50109">
    <property type="entry name" value="HIS_KIN"/>
    <property type="match status" value="1"/>
</dbReference>
<dbReference type="SUPFAM" id="SSF46689">
    <property type="entry name" value="Homeodomain-like"/>
    <property type="match status" value="1"/>
</dbReference>
<evidence type="ECO:0000256" key="9">
    <source>
        <dbReference type="SAM" id="Coils"/>
    </source>
</evidence>
<dbReference type="Gene3D" id="3.40.50.2300">
    <property type="match status" value="1"/>
</dbReference>
<evidence type="ECO:0000256" key="10">
    <source>
        <dbReference type="SAM" id="SignalP"/>
    </source>
</evidence>
<dbReference type="InterPro" id="IPR003594">
    <property type="entry name" value="HATPase_dom"/>
</dbReference>
<dbReference type="InterPro" id="IPR011990">
    <property type="entry name" value="TPR-like_helical_dom_sf"/>
</dbReference>
<evidence type="ECO:0000259" key="11">
    <source>
        <dbReference type="PROSITE" id="PS01124"/>
    </source>
</evidence>
<dbReference type="SUPFAM" id="SSF55874">
    <property type="entry name" value="ATPase domain of HSP90 chaperone/DNA topoisomerase II/histidine kinase"/>
    <property type="match status" value="1"/>
</dbReference>
<dbReference type="PROSITE" id="PS50005">
    <property type="entry name" value="TPR"/>
    <property type="match status" value="4"/>
</dbReference>
<dbReference type="InterPro" id="IPR036890">
    <property type="entry name" value="HATPase_C_sf"/>
</dbReference>
<dbReference type="PRINTS" id="PR00344">
    <property type="entry name" value="BCTRLSENSOR"/>
</dbReference>
<dbReference type="InterPro" id="IPR018060">
    <property type="entry name" value="HTH_AraC"/>
</dbReference>
<dbReference type="RefSeq" id="WP_302039041.1">
    <property type="nucleotide sequence ID" value="NZ_JAUKPO010000010.1"/>
</dbReference>
<proteinExistence type="predicted"/>
<keyword evidence="15" id="KW-1185">Reference proteome</keyword>
<dbReference type="CDD" id="cd00082">
    <property type="entry name" value="HisKA"/>
    <property type="match status" value="1"/>
</dbReference>
<dbReference type="Pfam" id="PF13424">
    <property type="entry name" value="TPR_12"/>
    <property type="match status" value="1"/>
</dbReference>
<evidence type="ECO:0000256" key="2">
    <source>
        <dbReference type="ARBA" id="ARBA00012438"/>
    </source>
</evidence>
<dbReference type="Gene3D" id="1.10.287.130">
    <property type="match status" value="1"/>
</dbReference>
<feature type="signal peptide" evidence="10">
    <location>
        <begin position="1"/>
        <end position="21"/>
    </location>
</feature>
<feature type="repeat" description="TPR" evidence="8">
    <location>
        <begin position="121"/>
        <end position="154"/>
    </location>
</feature>
<gene>
    <name evidence="14" type="ORF">Q0590_18340</name>
</gene>
<dbReference type="Pfam" id="PF13374">
    <property type="entry name" value="TPR_10"/>
    <property type="match status" value="1"/>
</dbReference>
<keyword evidence="10" id="KW-0732">Signal</keyword>